<dbReference type="SUPFAM" id="SSF63829">
    <property type="entry name" value="Calcium-dependent phosphotriesterase"/>
    <property type="match status" value="1"/>
</dbReference>
<evidence type="ECO:0000259" key="6">
    <source>
        <dbReference type="Pfam" id="PF03088"/>
    </source>
</evidence>
<evidence type="ECO:0000313" key="7">
    <source>
        <dbReference type="EnsemblPlants" id="Bra038898.1-P"/>
    </source>
</evidence>
<accession>M4FCS9</accession>
<dbReference type="eggNOG" id="KOG1520">
    <property type="taxonomic scope" value="Eukaryota"/>
</dbReference>
<dbReference type="PANTHER" id="PTHR10426:SF96">
    <property type="entry name" value="STRICTOSIDINE SYNTHASE CONSERVED REGION DOMAIN-CONTAINING PROTEIN"/>
    <property type="match status" value="1"/>
</dbReference>
<feature type="domain" description="Strictosidine synthase conserved region" evidence="6">
    <location>
        <begin position="189"/>
        <end position="276"/>
    </location>
</feature>
<dbReference type="Gramene" id="Bra038898.1">
    <property type="protein sequence ID" value="Bra038898.1-P"/>
    <property type="gene ID" value="Bra038898"/>
</dbReference>
<sequence>MPLFFSLRFLLFSAIVALLASIVLYRFDTFDPAPLPSDALVYSTDSIPPLINNQFLTGAEFIGAGLLNSPEDIAYHRDSGLIYTGCVDGWVKRVKAFESANDSVVEDWVNTGGRPLGLAFGLHGEVIVADAYKGEVMGSRLTNNLIMELERTHNRGVGVGALQRCEPRFLVRGWVVTDEAEGVKFKLTDAVAVRDNGVLYFTDASYKYNLHHFAFDIWEGKPHGRLMSFDPITRTTRVLLRDRYFSNGVSMSPDQTHLVFCETPLRRCSKYYINEERVEVFIESLPGYPDNIRYDGDGHYWIAMPSGVTTLWKLSFRYPFIRKLQALAAKYGFNTIMENAGVLQVDLDGKPIALYHDPKHSHVTSGVKIGKYLYCGSLLDSHILRLDLLKYPAQKRL</sequence>
<keyword evidence="4" id="KW-0325">Glycoprotein</keyword>
<dbReference type="Proteomes" id="UP000011750">
    <property type="component" value="Chromosome A01"/>
</dbReference>
<evidence type="ECO:0000256" key="3">
    <source>
        <dbReference type="ARBA" id="ARBA00022554"/>
    </source>
</evidence>
<comment type="similarity">
    <text evidence="2">Belongs to the strictosidine synthase family.</text>
</comment>
<dbReference type="InterPro" id="IPR018119">
    <property type="entry name" value="Strictosidine_synth_cons-reg"/>
</dbReference>
<proteinExistence type="inferred from homology"/>
<evidence type="ECO:0000256" key="2">
    <source>
        <dbReference type="ARBA" id="ARBA00009191"/>
    </source>
</evidence>
<keyword evidence="5" id="KW-1133">Transmembrane helix</keyword>
<evidence type="ECO:0000256" key="5">
    <source>
        <dbReference type="SAM" id="Phobius"/>
    </source>
</evidence>
<name>M4FCS9_BRACM</name>
<keyword evidence="5" id="KW-0812">Transmembrane</keyword>
<reference evidence="7" key="3">
    <citation type="submission" date="2023-03" db="UniProtKB">
        <authorList>
            <consortium name="EnsemblPlants"/>
        </authorList>
    </citation>
    <scope>IDENTIFICATION</scope>
    <source>
        <strain evidence="7">cv. Chiifu-401-42</strain>
    </source>
</reference>
<comment type="subcellular location">
    <subcellularLocation>
        <location evidence="1">Vacuole</location>
    </subcellularLocation>
</comment>
<evidence type="ECO:0000256" key="1">
    <source>
        <dbReference type="ARBA" id="ARBA00004116"/>
    </source>
</evidence>
<feature type="transmembrane region" description="Helical" evidence="5">
    <location>
        <begin position="7"/>
        <end position="27"/>
    </location>
</feature>
<dbReference type="AlphaFoldDB" id="M4FCS9"/>
<keyword evidence="3" id="KW-0926">Vacuole</keyword>
<dbReference type="InParanoid" id="M4FCS9"/>
<organism evidence="7 8">
    <name type="scientific">Brassica campestris</name>
    <name type="common">Field mustard</name>
    <dbReference type="NCBI Taxonomy" id="3711"/>
    <lineage>
        <taxon>Eukaryota</taxon>
        <taxon>Viridiplantae</taxon>
        <taxon>Streptophyta</taxon>
        <taxon>Embryophyta</taxon>
        <taxon>Tracheophyta</taxon>
        <taxon>Spermatophyta</taxon>
        <taxon>Magnoliopsida</taxon>
        <taxon>eudicotyledons</taxon>
        <taxon>Gunneridae</taxon>
        <taxon>Pentapetalae</taxon>
        <taxon>rosids</taxon>
        <taxon>malvids</taxon>
        <taxon>Brassicales</taxon>
        <taxon>Brassicaceae</taxon>
        <taxon>Brassiceae</taxon>
        <taxon>Brassica</taxon>
    </lineage>
</organism>
<dbReference type="STRING" id="51351.M4FCS9"/>
<reference evidence="7 8" key="2">
    <citation type="journal article" date="2018" name="Hortic Res">
        <title>Improved Brassica rapa reference genome by single-molecule sequencing and chromosome conformation capture technologies.</title>
        <authorList>
            <person name="Zhang L."/>
            <person name="Cai X."/>
            <person name="Wu J."/>
            <person name="Liu M."/>
            <person name="Grob S."/>
            <person name="Cheng F."/>
            <person name="Liang J."/>
            <person name="Cai C."/>
            <person name="Liu Z."/>
            <person name="Liu B."/>
            <person name="Wang F."/>
            <person name="Li S."/>
            <person name="Liu F."/>
            <person name="Li X."/>
            <person name="Cheng L."/>
            <person name="Yang W."/>
            <person name="Li M.H."/>
            <person name="Grossniklaus U."/>
            <person name="Zheng H."/>
            <person name="Wang X."/>
        </authorList>
    </citation>
    <scope>NUCLEOTIDE SEQUENCE [LARGE SCALE GENOMIC DNA]</scope>
    <source>
        <strain evidence="7 8">cv. Chiifu-401-42</strain>
    </source>
</reference>
<protein>
    <recommendedName>
        <fullName evidence="6">Strictosidine synthase conserved region domain-containing protein</fullName>
    </recommendedName>
</protein>
<reference evidence="7 8" key="1">
    <citation type="journal article" date="2011" name="Nat. Genet.">
        <title>The genome of the mesopolyploid crop species Brassica rapa.</title>
        <authorList>
            <consortium name="Brassica rapa Genome Sequencing Project Consortium"/>
            <person name="Wang X."/>
            <person name="Wang H."/>
            <person name="Wang J."/>
            <person name="Sun R."/>
            <person name="Wu J."/>
            <person name="Liu S."/>
            <person name="Bai Y."/>
            <person name="Mun J.H."/>
            <person name="Bancroft I."/>
            <person name="Cheng F."/>
            <person name="Huang S."/>
            <person name="Li X."/>
            <person name="Hua W."/>
            <person name="Wang J."/>
            <person name="Wang X."/>
            <person name="Freeling M."/>
            <person name="Pires J.C."/>
            <person name="Paterson A.H."/>
            <person name="Chalhoub B."/>
            <person name="Wang B."/>
            <person name="Hayward A."/>
            <person name="Sharpe A.G."/>
            <person name="Park B.S."/>
            <person name="Weisshaar B."/>
            <person name="Liu B."/>
            <person name="Li B."/>
            <person name="Liu B."/>
            <person name="Tong C."/>
            <person name="Song C."/>
            <person name="Duran C."/>
            <person name="Peng C."/>
            <person name="Geng C."/>
            <person name="Koh C."/>
            <person name="Lin C."/>
            <person name="Edwards D."/>
            <person name="Mu D."/>
            <person name="Shen D."/>
            <person name="Soumpourou E."/>
            <person name="Li F."/>
            <person name="Fraser F."/>
            <person name="Conant G."/>
            <person name="Lassalle G."/>
            <person name="King G.J."/>
            <person name="Bonnema G."/>
            <person name="Tang H."/>
            <person name="Wang H."/>
            <person name="Belcram H."/>
            <person name="Zhou H."/>
            <person name="Hirakawa H."/>
            <person name="Abe H."/>
            <person name="Guo H."/>
            <person name="Wang H."/>
            <person name="Jin H."/>
            <person name="Parkin I.A."/>
            <person name="Batley J."/>
            <person name="Kim J.S."/>
            <person name="Just J."/>
            <person name="Li J."/>
            <person name="Xu J."/>
            <person name="Deng J."/>
            <person name="Kim J.A."/>
            <person name="Li J."/>
            <person name="Yu J."/>
            <person name="Meng J."/>
            <person name="Wang J."/>
            <person name="Min J."/>
            <person name="Poulain J."/>
            <person name="Wang J."/>
            <person name="Hatakeyama K."/>
            <person name="Wu K."/>
            <person name="Wang L."/>
            <person name="Fang L."/>
            <person name="Trick M."/>
            <person name="Links M.G."/>
            <person name="Zhao M."/>
            <person name="Jin M."/>
            <person name="Ramchiary N."/>
            <person name="Drou N."/>
            <person name="Berkman P.J."/>
            <person name="Cai Q."/>
            <person name="Huang Q."/>
            <person name="Li R."/>
            <person name="Tabata S."/>
            <person name="Cheng S."/>
            <person name="Zhang S."/>
            <person name="Zhang S."/>
            <person name="Huang S."/>
            <person name="Sato S."/>
            <person name="Sun S."/>
            <person name="Kwon S.J."/>
            <person name="Choi S.R."/>
            <person name="Lee T.H."/>
            <person name="Fan W."/>
            <person name="Zhao X."/>
            <person name="Tan X."/>
            <person name="Xu X."/>
            <person name="Wang Y."/>
            <person name="Qiu Y."/>
            <person name="Yin Y."/>
            <person name="Li Y."/>
            <person name="Du Y."/>
            <person name="Liao Y."/>
            <person name="Lim Y."/>
            <person name="Narusaka Y."/>
            <person name="Wang Y."/>
            <person name="Wang Z."/>
            <person name="Li Z."/>
            <person name="Wang Z."/>
            <person name="Xiong Z."/>
            <person name="Zhang Z."/>
        </authorList>
    </citation>
    <scope>NUCLEOTIDE SEQUENCE [LARGE SCALE GENOMIC DNA]</scope>
    <source>
        <strain evidence="7 8">cv. Chiifu-401-42</strain>
    </source>
</reference>
<dbReference type="GO" id="GO:0005773">
    <property type="term" value="C:vacuole"/>
    <property type="evidence" value="ECO:0007669"/>
    <property type="project" value="UniProtKB-SubCell"/>
</dbReference>
<dbReference type="PANTHER" id="PTHR10426">
    <property type="entry name" value="STRICTOSIDINE SYNTHASE-RELATED"/>
    <property type="match status" value="1"/>
</dbReference>
<evidence type="ECO:0000313" key="8">
    <source>
        <dbReference type="Proteomes" id="UP000011750"/>
    </source>
</evidence>
<dbReference type="Pfam" id="PF03088">
    <property type="entry name" value="Str_synth"/>
    <property type="match status" value="1"/>
</dbReference>
<dbReference type="EnsemblPlants" id="Bra038898.1">
    <property type="protein sequence ID" value="Bra038898.1-P"/>
    <property type="gene ID" value="Bra038898"/>
</dbReference>
<dbReference type="GO" id="GO:0016787">
    <property type="term" value="F:hydrolase activity"/>
    <property type="evidence" value="ECO:0000318"/>
    <property type="project" value="GO_Central"/>
</dbReference>
<keyword evidence="8" id="KW-1185">Reference proteome</keyword>
<evidence type="ECO:0000256" key="4">
    <source>
        <dbReference type="ARBA" id="ARBA00023180"/>
    </source>
</evidence>
<dbReference type="HOGENOM" id="CLU_023267_0_2_1"/>
<dbReference type="Pfam" id="PF20067">
    <property type="entry name" value="SSL_N"/>
    <property type="match status" value="1"/>
</dbReference>
<dbReference type="Gene3D" id="2.120.10.30">
    <property type="entry name" value="TolB, C-terminal domain"/>
    <property type="match status" value="2"/>
</dbReference>
<dbReference type="InterPro" id="IPR011042">
    <property type="entry name" value="6-blade_b-propeller_TolB-like"/>
</dbReference>
<keyword evidence="5" id="KW-0472">Membrane</keyword>
<dbReference type="OMA" id="ERVENWT"/>